<feature type="non-terminal residue" evidence="1">
    <location>
        <position position="110"/>
    </location>
</feature>
<dbReference type="AlphaFoldDB" id="A0AAJ2GXR3"/>
<protein>
    <submittedName>
        <fullName evidence="1">Uncharacterized protein</fullName>
    </submittedName>
</protein>
<dbReference type="Proteomes" id="UP001268610">
    <property type="component" value="Unassembled WGS sequence"/>
</dbReference>
<sequence length="110" mass="12824">MTKMQRLICPLVQEQILRRFSTLKPFEKRLIQHVAFIQRNGYSSENFGVNLSFETFKKINAIPIADDMARTLLIKTLESLLFSRGYYTTTQRLTIEYTFLSGYKIMSDGS</sequence>
<gene>
    <name evidence="1" type="ORF">RJJ65_35595</name>
</gene>
<comment type="caution">
    <text evidence="1">The sequence shown here is derived from an EMBL/GenBank/DDBJ whole genome shotgun (WGS) entry which is preliminary data.</text>
</comment>
<accession>A0AAJ2GXR3</accession>
<dbReference type="RefSeq" id="WP_310866032.1">
    <property type="nucleotide sequence ID" value="NZ_JAVLSF010000247.1"/>
</dbReference>
<reference evidence="1" key="1">
    <citation type="submission" date="2023-04" db="EMBL/GenBank/DDBJ databases">
        <title>Genomic characterization of faba bean (Vicia faba) microsymbionts in Mexican soils.</title>
        <authorList>
            <person name="Rivera Orduna F.N."/>
            <person name="Guevara-Luna J."/>
            <person name="Yan J."/>
            <person name="Arroyo-Herrera I."/>
            <person name="Li Y."/>
            <person name="Vasquez-Murrieta M.S."/>
            <person name="Wang E.T."/>
        </authorList>
    </citation>
    <scope>NUCLEOTIDE SEQUENCE</scope>
    <source>
        <strain evidence="1">CH26</strain>
    </source>
</reference>
<dbReference type="EMBL" id="JAVLSF010000247">
    <property type="protein sequence ID" value="MDR9777862.1"/>
    <property type="molecule type" value="Genomic_DNA"/>
</dbReference>
<evidence type="ECO:0000313" key="1">
    <source>
        <dbReference type="EMBL" id="MDR9777862.1"/>
    </source>
</evidence>
<organism evidence="1 2">
    <name type="scientific">Rhizobium hidalgonense</name>
    <dbReference type="NCBI Taxonomy" id="1538159"/>
    <lineage>
        <taxon>Bacteria</taxon>
        <taxon>Pseudomonadati</taxon>
        <taxon>Pseudomonadota</taxon>
        <taxon>Alphaproteobacteria</taxon>
        <taxon>Hyphomicrobiales</taxon>
        <taxon>Rhizobiaceae</taxon>
        <taxon>Rhizobium/Agrobacterium group</taxon>
        <taxon>Rhizobium</taxon>
    </lineage>
</organism>
<name>A0AAJ2GXR3_9HYPH</name>
<proteinExistence type="predicted"/>
<evidence type="ECO:0000313" key="2">
    <source>
        <dbReference type="Proteomes" id="UP001268610"/>
    </source>
</evidence>